<evidence type="ECO:0000313" key="8">
    <source>
        <dbReference type="Proteomes" id="UP000576616"/>
    </source>
</evidence>
<reference evidence="6 7" key="1">
    <citation type="submission" date="2018-05" db="EMBL/GenBank/DDBJ databases">
        <authorList>
            <consortium name="PulseNet: The National Subtyping Network for Foodborne Disease Surveillance"/>
            <person name="Tarr C.L."/>
            <person name="Trees E."/>
            <person name="Katz L.S."/>
            <person name="Carleton-Romer H.A."/>
            <person name="Stroika S."/>
            <person name="Kucerova Z."/>
            <person name="Roache K.F."/>
            <person name="Sabol A.L."/>
            <person name="Besser J."/>
            <person name="Gerner-Smidt P."/>
        </authorList>
    </citation>
    <scope>NUCLEOTIDE SEQUENCE [LARGE SCALE GENOMIC DNA]</scope>
    <source>
        <strain evidence="6 7">PNUSAC001435</strain>
        <strain evidence="5 8">PNUSAC007828</strain>
    </source>
</reference>
<organism evidence="6 7">
    <name type="scientific">Campylobacter coli</name>
    <dbReference type="NCBI Taxonomy" id="195"/>
    <lineage>
        <taxon>Bacteria</taxon>
        <taxon>Pseudomonadati</taxon>
        <taxon>Campylobacterota</taxon>
        <taxon>Epsilonproteobacteria</taxon>
        <taxon>Campylobacterales</taxon>
        <taxon>Campylobacteraceae</taxon>
        <taxon>Campylobacter</taxon>
    </lineage>
</organism>
<evidence type="ECO:0000259" key="3">
    <source>
        <dbReference type="Pfam" id="PF08541"/>
    </source>
</evidence>
<evidence type="ECO:0000313" key="7">
    <source>
        <dbReference type="Proteomes" id="UP000382436"/>
    </source>
</evidence>
<keyword evidence="1" id="KW-0808">Transferase</keyword>
<dbReference type="InterPro" id="IPR013747">
    <property type="entry name" value="ACP_syn_III_C"/>
</dbReference>
<dbReference type="Pfam" id="PF08541">
    <property type="entry name" value="ACP_syn_III_C"/>
    <property type="match status" value="1"/>
</dbReference>
<proteinExistence type="predicted"/>
<dbReference type="Proteomes" id="UP000382436">
    <property type="component" value="Unassembled WGS sequence"/>
</dbReference>
<dbReference type="AlphaFoldDB" id="A0A644SB73"/>
<evidence type="ECO:0000256" key="1">
    <source>
        <dbReference type="ARBA" id="ARBA00022679"/>
    </source>
</evidence>
<dbReference type="InterPro" id="IPR016039">
    <property type="entry name" value="Thiolase-like"/>
</dbReference>
<sequence length="308" mass="34634">MLGICSIGTHVGEYSISNFEQKNQFEISDDFIKEKIGFQELRKIHSNETTSQLCLKAFEKIQSKVILEKIDCLILISQNPDVKIPHTSAILHKKLGLNLNCVCFDIGLGCSGYVYGLSAIMSFMQYNNLNNGLLFTCDPYSKIIDKNDKNTALLFGDGASVTYIGKDYIYAPIAFKFGTDGSKFESIICKQDILSMNGRAVFDFSATTIPKHILEFLQTQNLSLDDIDYFIFHQGSKYIVDTIVKRLQINPEKAPFLANFYGNTVSSSIPLLLEEKLEKEKCYNKILLSGFGTGLSWASTILKRRTNE</sequence>
<dbReference type="GO" id="GO:0006633">
    <property type="term" value="P:fatty acid biosynthetic process"/>
    <property type="evidence" value="ECO:0007669"/>
    <property type="project" value="InterPro"/>
</dbReference>
<feature type="domain" description="Beta-ketoacyl-[acyl-carrier-protein] synthase III N-terminal" evidence="4">
    <location>
        <begin position="104"/>
        <end position="181"/>
    </location>
</feature>
<dbReference type="EMBL" id="AABKAB010000023">
    <property type="protein sequence ID" value="EAH8157935.1"/>
    <property type="molecule type" value="Genomic_DNA"/>
</dbReference>
<protein>
    <submittedName>
        <fullName evidence="6">Ketoacyl-ACP synthase III</fullName>
    </submittedName>
</protein>
<dbReference type="CDD" id="cd00830">
    <property type="entry name" value="KAS_III"/>
    <property type="match status" value="1"/>
</dbReference>
<dbReference type="Pfam" id="PF08545">
    <property type="entry name" value="ACP_syn_III"/>
    <property type="match status" value="1"/>
</dbReference>
<dbReference type="PANTHER" id="PTHR34069:SF3">
    <property type="entry name" value="ACYL-COA:ACYL-COA ALKYLTRANSFERASE"/>
    <property type="match status" value="1"/>
</dbReference>
<dbReference type="GO" id="GO:0044550">
    <property type="term" value="P:secondary metabolite biosynthetic process"/>
    <property type="evidence" value="ECO:0007669"/>
    <property type="project" value="TreeGrafter"/>
</dbReference>
<dbReference type="Gene3D" id="3.40.47.10">
    <property type="match status" value="1"/>
</dbReference>
<dbReference type="SUPFAM" id="SSF53901">
    <property type="entry name" value="Thiolase-like"/>
    <property type="match status" value="1"/>
</dbReference>
<gene>
    <name evidence="6" type="ORF">BZ274_10160</name>
    <name evidence="5" type="ORF">ES716_08460</name>
</gene>
<dbReference type="Proteomes" id="UP000576616">
    <property type="component" value="Unassembled WGS sequence"/>
</dbReference>
<evidence type="ECO:0000256" key="2">
    <source>
        <dbReference type="ARBA" id="ARBA00023315"/>
    </source>
</evidence>
<name>A0A644SB73_CAMCO</name>
<dbReference type="PANTHER" id="PTHR34069">
    <property type="entry name" value="3-OXOACYL-[ACYL-CARRIER-PROTEIN] SYNTHASE 3"/>
    <property type="match status" value="1"/>
</dbReference>
<accession>A0A644SB73</accession>
<evidence type="ECO:0000313" key="6">
    <source>
        <dbReference type="EMBL" id="EAJ9198507.1"/>
    </source>
</evidence>
<dbReference type="EMBL" id="AACBVJ010000105">
    <property type="protein sequence ID" value="EAJ9198507.1"/>
    <property type="molecule type" value="Genomic_DNA"/>
</dbReference>
<feature type="domain" description="Beta-ketoacyl-[acyl-carrier-protein] synthase III C-terminal" evidence="3">
    <location>
        <begin position="217"/>
        <end position="303"/>
    </location>
</feature>
<evidence type="ECO:0000313" key="5">
    <source>
        <dbReference type="EMBL" id="EAH8157935.1"/>
    </source>
</evidence>
<dbReference type="InterPro" id="IPR013751">
    <property type="entry name" value="ACP_syn_III_N"/>
</dbReference>
<keyword evidence="2" id="KW-0012">Acyltransferase</keyword>
<comment type="caution">
    <text evidence="6">The sequence shown here is derived from an EMBL/GenBank/DDBJ whole genome shotgun (WGS) entry which is preliminary data.</text>
</comment>
<dbReference type="GO" id="GO:0004315">
    <property type="term" value="F:3-oxoacyl-[acyl-carrier-protein] synthase activity"/>
    <property type="evidence" value="ECO:0007669"/>
    <property type="project" value="InterPro"/>
</dbReference>
<evidence type="ECO:0000259" key="4">
    <source>
        <dbReference type="Pfam" id="PF08545"/>
    </source>
</evidence>